<gene>
    <name evidence="2" type="ORF">L596_019512</name>
</gene>
<evidence type="ECO:0000313" key="2">
    <source>
        <dbReference type="EMBL" id="TKR71985.1"/>
    </source>
</evidence>
<dbReference type="Proteomes" id="UP000298663">
    <property type="component" value="Unassembled WGS sequence"/>
</dbReference>
<evidence type="ECO:0000256" key="1">
    <source>
        <dbReference type="SAM" id="MobiDB-lite"/>
    </source>
</evidence>
<protein>
    <submittedName>
        <fullName evidence="2">Uncharacterized protein</fullName>
    </submittedName>
</protein>
<feature type="compositionally biased region" description="Basic and acidic residues" evidence="1">
    <location>
        <begin position="49"/>
        <end position="63"/>
    </location>
</feature>
<reference evidence="2 3" key="2">
    <citation type="journal article" date="2019" name="G3 (Bethesda)">
        <title>Hybrid Assembly of the Genome of the Entomopathogenic Nematode Steinernema carpocapsae Identifies the X-Chromosome.</title>
        <authorList>
            <person name="Serra L."/>
            <person name="Macchietto M."/>
            <person name="Macias-Munoz A."/>
            <person name="McGill C.J."/>
            <person name="Rodriguez I.M."/>
            <person name="Rodriguez B."/>
            <person name="Murad R."/>
            <person name="Mortazavi A."/>
        </authorList>
    </citation>
    <scope>NUCLEOTIDE SEQUENCE [LARGE SCALE GENOMIC DNA]</scope>
    <source>
        <strain evidence="2 3">ALL</strain>
    </source>
</reference>
<comment type="caution">
    <text evidence="2">The sequence shown here is derived from an EMBL/GenBank/DDBJ whole genome shotgun (WGS) entry which is preliminary data.</text>
</comment>
<feature type="region of interest" description="Disordered" evidence="1">
    <location>
        <begin position="49"/>
        <end position="71"/>
    </location>
</feature>
<evidence type="ECO:0000313" key="3">
    <source>
        <dbReference type="Proteomes" id="UP000298663"/>
    </source>
</evidence>
<dbReference type="EMBL" id="AZBU02000006">
    <property type="protein sequence ID" value="TKR71985.1"/>
    <property type="molecule type" value="Genomic_DNA"/>
</dbReference>
<sequence>MKVESPCKARAPKKHQAGLWGGCLSVRCSEREKMALFMALETRGSGGVVDKRGVSTGRAKEKLQGNACSEQKKPKEGGLWLRARRLHDDTWQLIRKMSVSLVDHLGLSYSNSGLKNGLRFQFLTCS</sequence>
<organism evidence="2 3">
    <name type="scientific">Steinernema carpocapsae</name>
    <name type="common">Entomopathogenic nematode</name>
    <dbReference type="NCBI Taxonomy" id="34508"/>
    <lineage>
        <taxon>Eukaryota</taxon>
        <taxon>Metazoa</taxon>
        <taxon>Ecdysozoa</taxon>
        <taxon>Nematoda</taxon>
        <taxon>Chromadorea</taxon>
        <taxon>Rhabditida</taxon>
        <taxon>Tylenchina</taxon>
        <taxon>Panagrolaimomorpha</taxon>
        <taxon>Strongyloidoidea</taxon>
        <taxon>Steinernematidae</taxon>
        <taxon>Steinernema</taxon>
    </lineage>
</organism>
<keyword evidence="3" id="KW-1185">Reference proteome</keyword>
<accession>A0A4V6A0L4</accession>
<proteinExistence type="predicted"/>
<reference evidence="2 3" key="1">
    <citation type="journal article" date="2015" name="Genome Biol.">
        <title>Comparative genomics of Steinernema reveals deeply conserved gene regulatory networks.</title>
        <authorList>
            <person name="Dillman A.R."/>
            <person name="Macchietto M."/>
            <person name="Porter C.F."/>
            <person name="Rogers A."/>
            <person name="Williams B."/>
            <person name="Antoshechkin I."/>
            <person name="Lee M.M."/>
            <person name="Goodwin Z."/>
            <person name="Lu X."/>
            <person name="Lewis E.E."/>
            <person name="Goodrich-Blair H."/>
            <person name="Stock S.P."/>
            <person name="Adams B.J."/>
            <person name="Sternberg P.W."/>
            <person name="Mortazavi A."/>
        </authorList>
    </citation>
    <scope>NUCLEOTIDE SEQUENCE [LARGE SCALE GENOMIC DNA]</scope>
    <source>
        <strain evidence="2 3">ALL</strain>
    </source>
</reference>
<name>A0A4V6A0L4_STECR</name>
<dbReference type="AlphaFoldDB" id="A0A4V6A0L4"/>